<reference evidence="6 7" key="1">
    <citation type="submission" date="2023-09" db="EMBL/GenBank/DDBJ databases">
        <title>Genomes of two closely related lineages of the louse Polyplax serrata with different host specificities.</title>
        <authorList>
            <person name="Martinu J."/>
            <person name="Tarabai H."/>
            <person name="Stefka J."/>
            <person name="Hypsa V."/>
        </authorList>
    </citation>
    <scope>NUCLEOTIDE SEQUENCE [LARGE SCALE GENOMIC DNA]</scope>
    <source>
        <strain evidence="6">98ZLc_SE</strain>
    </source>
</reference>
<dbReference type="Gene3D" id="1.20.5.110">
    <property type="match status" value="1"/>
</dbReference>
<dbReference type="InterPro" id="IPR013905">
    <property type="entry name" value="Lgl_C_dom"/>
</dbReference>
<organism evidence="6 7">
    <name type="scientific">Polyplax serrata</name>
    <name type="common">Common mouse louse</name>
    <dbReference type="NCBI Taxonomy" id="468196"/>
    <lineage>
        <taxon>Eukaryota</taxon>
        <taxon>Metazoa</taxon>
        <taxon>Ecdysozoa</taxon>
        <taxon>Arthropoda</taxon>
        <taxon>Hexapoda</taxon>
        <taxon>Insecta</taxon>
        <taxon>Pterygota</taxon>
        <taxon>Neoptera</taxon>
        <taxon>Paraneoptera</taxon>
        <taxon>Psocodea</taxon>
        <taxon>Troctomorpha</taxon>
        <taxon>Phthiraptera</taxon>
        <taxon>Anoplura</taxon>
        <taxon>Polyplacidae</taxon>
        <taxon>Polyplax</taxon>
    </lineage>
</organism>
<proteinExistence type="predicted"/>
<gene>
    <name evidence="6" type="ORF">RUM44_013321</name>
</gene>
<dbReference type="CDD" id="cd15873">
    <property type="entry name" value="R-SNARE_STXBP5_6"/>
    <property type="match status" value="1"/>
</dbReference>
<evidence type="ECO:0000256" key="3">
    <source>
        <dbReference type="PROSITE-ProRule" id="PRU00290"/>
    </source>
</evidence>
<dbReference type="PANTHER" id="PTHR10241">
    <property type="entry name" value="LETHAL 2 GIANT LARVAE PROTEIN"/>
    <property type="match status" value="1"/>
</dbReference>
<dbReference type="Pfam" id="PF08596">
    <property type="entry name" value="Lgl_C"/>
    <property type="match status" value="1"/>
</dbReference>
<feature type="compositionally biased region" description="Polar residues" evidence="4">
    <location>
        <begin position="108"/>
        <end position="122"/>
    </location>
</feature>
<keyword evidence="7" id="KW-1185">Reference proteome</keyword>
<dbReference type="InterPro" id="IPR042855">
    <property type="entry name" value="V_SNARE_CC"/>
</dbReference>
<dbReference type="PROSITE" id="PS50892">
    <property type="entry name" value="V_SNARE"/>
    <property type="match status" value="1"/>
</dbReference>
<feature type="region of interest" description="Disordered" evidence="4">
    <location>
        <begin position="102"/>
        <end position="127"/>
    </location>
</feature>
<evidence type="ECO:0000259" key="5">
    <source>
        <dbReference type="PROSITE" id="PS50892"/>
    </source>
</evidence>
<dbReference type="EMBL" id="JAWJWF010000001">
    <property type="protein sequence ID" value="KAK6641606.1"/>
    <property type="molecule type" value="Genomic_DNA"/>
</dbReference>
<name>A0ABR1BDV4_POLSC</name>
<evidence type="ECO:0000256" key="4">
    <source>
        <dbReference type="SAM" id="MobiDB-lite"/>
    </source>
</evidence>
<accession>A0ABR1BDV4</accession>
<feature type="domain" description="V-SNARE coiled-coil homology" evidence="5">
    <location>
        <begin position="308"/>
        <end position="368"/>
    </location>
</feature>
<dbReference type="Proteomes" id="UP001359485">
    <property type="component" value="Unassembled WGS sequence"/>
</dbReference>
<comment type="caution">
    <text evidence="6">The sequence shown here is derived from an EMBL/GenBank/DDBJ whole genome shotgun (WGS) entry which is preliminary data.</text>
</comment>
<evidence type="ECO:0000256" key="1">
    <source>
        <dbReference type="ARBA" id="ARBA00004496"/>
    </source>
</evidence>
<evidence type="ECO:0000256" key="2">
    <source>
        <dbReference type="ARBA" id="ARBA00022490"/>
    </source>
</evidence>
<dbReference type="SUPFAM" id="SSF58038">
    <property type="entry name" value="SNARE fusion complex"/>
    <property type="match status" value="1"/>
</dbReference>
<keyword evidence="3" id="KW-0175">Coiled coil</keyword>
<comment type="subcellular location">
    <subcellularLocation>
        <location evidence="1">Cytoplasm</location>
    </subcellularLocation>
</comment>
<keyword evidence="2" id="KW-0963">Cytoplasm</keyword>
<sequence>MSSLENISSEAIQCLAFADSYTKKSDSSNYPTLWIGTSLGSVLTIMISLPPAGEQRMNQPVVVSPWGTIFRLKGCILTMSFLDCNGALIPYLYESWKDENKQEKQKTPTKSNNNRMSPTLGSSREEQCGQCGDRQFVVIVSEKQSRVVALPSHNCVYRQQLADTDFVVKAEIISLKDNVCLVCYISNGHITAHSLPSLRPLIDIDFLPLAHFRIAKTFCFSNRGHGLYLCSPSEIQKFTVSSEFCASLNEMVRELFLPIETPEPPKASFFQGLFGGGVRQLDREELFGESSGKPSRTIAKHIPGPSANLEAAGRQVASVGGEISRAHKLAVERGEKLGELEERTQRMMNEAENFSNSAHALMLKYKDKKWYQL</sequence>
<dbReference type="PANTHER" id="PTHR10241:SF25">
    <property type="entry name" value="TOMOSYN, ISOFORM C"/>
    <property type="match status" value="1"/>
</dbReference>
<protein>
    <recommendedName>
        <fullName evidence="5">V-SNARE coiled-coil homology domain-containing protein</fullName>
    </recommendedName>
</protein>
<evidence type="ECO:0000313" key="6">
    <source>
        <dbReference type="EMBL" id="KAK6641606.1"/>
    </source>
</evidence>
<evidence type="ECO:0000313" key="7">
    <source>
        <dbReference type="Proteomes" id="UP001359485"/>
    </source>
</evidence>